<comment type="caution">
    <text evidence="2">The sequence shown here is derived from an EMBL/GenBank/DDBJ whole genome shotgun (WGS) entry which is preliminary data.</text>
</comment>
<feature type="non-terminal residue" evidence="2">
    <location>
        <position position="119"/>
    </location>
</feature>
<reference evidence="2" key="1">
    <citation type="journal article" date="2014" name="Front. Microbiol.">
        <title>High frequency of phylogenetically diverse reductive dehalogenase-homologous genes in deep subseafloor sedimentary metagenomes.</title>
        <authorList>
            <person name="Kawai M."/>
            <person name="Futagami T."/>
            <person name="Toyoda A."/>
            <person name="Takaki Y."/>
            <person name="Nishi S."/>
            <person name="Hori S."/>
            <person name="Arai W."/>
            <person name="Tsubouchi T."/>
            <person name="Morono Y."/>
            <person name="Uchiyama I."/>
            <person name="Ito T."/>
            <person name="Fujiyama A."/>
            <person name="Inagaki F."/>
            <person name="Takami H."/>
        </authorList>
    </citation>
    <scope>NUCLEOTIDE SEQUENCE</scope>
    <source>
        <strain evidence="2">Expedition CK06-06</strain>
    </source>
</reference>
<proteinExistence type="predicted"/>
<name>X0XB87_9ZZZZ</name>
<evidence type="ECO:0000313" key="2">
    <source>
        <dbReference type="EMBL" id="GAG33923.1"/>
    </source>
</evidence>
<protein>
    <recommendedName>
        <fullName evidence="1">Tll0287-like domain-containing protein</fullName>
    </recommendedName>
</protein>
<dbReference type="InterPro" id="IPR021796">
    <property type="entry name" value="Tll0287-like_dom"/>
</dbReference>
<dbReference type="EMBL" id="BARS01040270">
    <property type="protein sequence ID" value="GAG33923.1"/>
    <property type="molecule type" value="Genomic_DNA"/>
</dbReference>
<feature type="domain" description="Tll0287-like" evidence="1">
    <location>
        <begin position="6"/>
        <end position="115"/>
    </location>
</feature>
<accession>X0XB87</accession>
<gene>
    <name evidence="2" type="ORF">S01H1_61420</name>
</gene>
<dbReference type="AlphaFoldDB" id="X0XB87"/>
<sequence length="119" mass="13464">MLQVKQKTLEAARIQARTAHAKDVIYRRWNAGYGGVYVPVTKKTQPNPYLSGIPERDITTPSGRTLTLINPAYMTRQVHELAKEKYGVLGHITSLNPIRPQNAPDPWEIKALEEFERGP</sequence>
<dbReference type="Pfam" id="PF11845">
    <property type="entry name" value="Tll0287-like"/>
    <property type="match status" value="1"/>
</dbReference>
<organism evidence="2">
    <name type="scientific">marine sediment metagenome</name>
    <dbReference type="NCBI Taxonomy" id="412755"/>
    <lineage>
        <taxon>unclassified sequences</taxon>
        <taxon>metagenomes</taxon>
        <taxon>ecological metagenomes</taxon>
    </lineage>
</organism>
<evidence type="ECO:0000259" key="1">
    <source>
        <dbReference type="Pfam" id="PF11845"/>
    </source>
</evidence>